<evidence type="ECO:0000313" key="2">
    <source>
        <dbReference type="Proteomes" id="UP001165960"/>
    </source>
</evidence>
<evidence type="ECO:0000313" key="1">
    <source>
        <dbReference type="EMBL" id="KAJ9089610.1"/>
    </source>
</evidence>
<dbReference type="Proteomes" id="UP001165960">
    <property type="component" value="Unassembled WGS sequence"/>
</dbReference>
<dbReference type="EMBL" id="QTSX02000037">
    <property type="protein sequence ID" value="KAJ9089610.1"/>
    <property type="molecule type" value="Genomic_DNA"/>
</dbReference>
<organism evidence="1 2">
    <name type="scientific">Entomophthora muscae</name>
    <dbReference type="NCBI Taxonomy" id="34485"/>
    <lineage>
        <taxon>Eukaryota</taxon>
        <taxon>Fungi</taxon>
        <taxon>Fungi incertae sedis</taxon>
        <taxon>Zoopagomycota</taxon>
        <taxon>Entomophthoromycotina</taxon>
        <taxon>Entomophthoromycetes</taxon>
        <taxon>Entomophthorales</taxon>
        <taxon>Entomophthoraceae</taxon>
        <taxon>Entomophthora</taxon>
    </lineage>
</organism>
<proteinExistence type="predicted"/>
<reference evidence="1" key="1">
    <citation type="submission" date="2022-04" db="EMBL/GenBank/DDBJ databases">
        <title>Genome of the entomopathogenic fungus Entomophthora muscae.</title>
        <authorList>
            <person name="Elya C."/>
            <person name="Lovett B.R."/>
            <person name="Lee E."/>
            <person name="Macias A.M."/>
            <person name="Hajek A.E."/>
            <person name="De Bivort B.L."/>
            <person name="Kasson M.T."/>
            <person name="De Fine Licht H.H."/>
            <person name="Stajich J.E."/>
        </authorList>
    </citation>
    <scope>NUCLEOTIDE SEQUENCE</scope>
    <source>
        <strain evidence="1">Berkeley</strain>
    </source>
</reference>
<accession>A0ACC2USE6</accession>
<sequence length="152" mass="16485">MLSNIPNRLSFKTLHQELINGLHNYGSDPTITFDVPKGIKNLAGPTATATVLPHKDLNPKSIPAWEALPFSPDTPLQACFEGAHKGCTKCRDLSHSRSNCLTLSNSLPSGSPVAPHTLLWGSTISTENIAQEEPMEIGTHEQNKLHNVSQVN</sequence>
<gene>
    <name evidence="1" type="ORF">DSO57_1010982</name>
</gene>
<name>A0ACC2USE6_9FUNG</name>
<keyword evidence="2" id="KW-1185">Reference proteome</keyword>
<protein>
    <submittedName>
        <fullName evidence="1">Uncharacterized protein</fullName>
    </submittedName>
</protein>
<comment type="caution">
    <text evidence="1">The sequence shown here is derived from an EMBL/GenBank/DDBJ whole genome shotgun (WGS) entry which is preliminary data.</text>
</comment>